<dbReference type="GO" id="GO:0016491">
    <property type="term" value="F:oxidoreductase activity"/>
    <property type="evidence" value="ECO:0007669"/>
    <property type="project" value="UniProtKB-KW"/>
</dbReference>
<dbReference type="SUPFAM" id="SSF51395">
    <property type="entry name" value="FMN-linked oxidoreductases"/>
    <property type="match status" value="1"/>
</dbReference>
<gene>
    <name evidence="4" type="ORF">IBL28_03545</name>
</gene>
<name>A0A926JPE6_9FLAO</name>
<dbReference type="InterPro" id="IPR013785">
    <property type="entry name" value="Aldolase_TIM"/>
</dbReference>
<evidence type="ECO:0000313" key="4">
    <source>
        <dbReference type="EMBL" id="MBC9795028.1"/>
    </source>
</evidence>
<evidence type="ECO:0000256" key="1">
    <source>
        <dbReference type="ARBA" id="ARBA00022630"/>
    </source>
</evidence>
<keyword evidence="1" id="KW-0285">Flavoprotein</keyword>
<keyword evidence="2" id="KW-0560">Oxidoreductase</keyword>
<dbReference type="Proteomes" id="UP000653730">
    <property type="component" value="Unassembled WGS sequence"/>
</dbReference>
<dbReference type="PANTHER" id="PTHR43656">
    <property type="entry name" value="BINDING OXIDOREDUCTASE, PUTATIVE (AFU_ORTHOLOGUE AFUA_2G08260)-RELATED"/>
    <property type="match status" value="1"/>
</dbReference>
<dbReference type="InterPro" id="IPR051799">
    <property type="entry name" value="NADH_flavin_oxidoreductase"/>
</dbReference>
<dbReference type="InterPro" id="IPR001155">
    <property type="entry name" value="OxRdtase_FMN_N"/>
</dbReference>
<evidence type="ECO:0000256" key="2">
    <source>
        <dbReference type="ARBA" id="ARBA00023002"/>
    </source>
</evidence>
<dbReference type="EMBL" id="JACVDC010000005">
    <property type="protein sequence ID" value="MBC9795028.1"/>
    <property type="molecule type" value="Genomic_DNA"/>
</dbReference>
<dbReference type="CDD" id="cd02803">
    <property type="entry name" value="OYE_like_FMN_family"/>
    <property type="match status" value="1"/>
</dbReference>
<accession>A0A926JPE6</accession>
<dbReference type="GO" id="GO:0010181">
    <property type="term" value="F:FMN binding"/>
    <property type="evidence" value="ECO:0007669"/>
    <property type="project" value="InterPro"/>
</dbReference>
<dbReference type="RefSeq" id="WP_187964176.1">
    <property type="nucleotide sequence ID" value="NZ_JACVDC010000005.1"/>
</dbReference>
<dbReference type="PANTHER" id="PTHR43656:SF2">
    <property type="entry name" value="BINDING OXIDOREDUCTASE, PUTATIVE (AFU_ORTHOLOGUE AFUA_2G08260)-RELATED"/>
    <property type="match status" value="1"/>
</dbReference>
<proteinExistence type="predicted"/>
<dbReference type="AlphaFoldDB" id="A0A926JPE6"/>
<evidence type="ECO:0000259" key="3">
    <source>
        <dbReference type="Pfam" id="PF00724"/>
    </source>
</evidence>
<dbReference type="Gene3D" id="3.20.20.70">
    <property type="entry name" value="Aldolase class I"/>
    <property type="match status" value="1"/>
</dbReference>
<sequence>MKTFFDETHINKNKISNRFFVAPMSRVSAEFSGIPTEEMAAYYTGFAEGGFGGIITEGLYTDEHYSRSYPNQPGLVSEAQIRAWQHITGAIKKHNSVVIAQLMHAGSISQVLERTKAPSRITPLGKKLAAYGGGDGPFPIPDEMDEKDVRNMKDGFIRAAKNAVKAGFHGIELHAANGYLLDQFHTDYLNLRTDKYGQTVENRLRITTEITEEIRNQVPSDFIVGLRISEGKVNNLSHRWKGGSQTAREILNQIRKMPVDYLHIAAEHYGWKEECRYEDGTSLTGLARDILECPVMANGGLHDLDLSRELLETNQADLFSIGKYALSNPDFVRKVKHNIPLTPFRKELLYPNPSLFTDEKHRMYLDEQHRMV</sequence>
<evidence type="ECO:0000313" key="5">
    <source>
        <dbReference type="Proteomes" id="UP000653730"/>
    </source>
</evidence>
<keyword evidence="5" id="KW-1185">Reference proteome</keyword>
<organism evidence="4 5">
    <name type="scientific">Sinomicrobium weinanense</name>
    <dbReference type="NCBI Taxonomy" id="2842200"/>
    <lineage>
        <taxon>Bacteria</taxon>
        <taxon>Pseudomonadati</taxon>
        <taxon>Bacteroidota</taxon>
        <taxon>Flavobacteriia</taxon>
        <taxon>Flavobacteriales</taxon>
        <taxon>Flavobacteriaceae</taxon>
        <taxon>Sinomicrobium</taxon>
    </lineage>
</organism>
<feature type="domain" description="NADH:flavin oxidoreductase/NADH oxidase N-terminal" evidence="3">
    <location>
        <begin position="8"/>
        <end position="341"/>
    </location>
</feature>
<dbReference type="Pfam" id="PF00724">
    <property type="entry name" value="Oxidored_FMN"/>
    <property type="match status" value="1"/>
</dbReference>
<reference evidence="4 5" key="1">
    <citation type="submission" date="2020-09" db="EMBL/GenBank/DDBJ databases">
        <title>Sinomicrobium weinanense sp. nov., a halophilic bacteria isolated from saline-alkali soil.</title>
        <authorList>
            <person name="Wu P."/>
            <person name="Ren H."/>
            <person name="Mei Y."/>
            <person name="Liang Y."/>
            <person name="Chen Z."/>
        </authorList>
    </citation>
    <scope>NUCLEOTIDE SEQUENCE [LARGE SCALE GENOMIC DNA]</scope>
    <source>
        <strain evidence="4 5">FJxs</strain>
    </source>
</reference>
<protein>
    <submittedName>
        <fullName evidence="4">NADH:flavin oxidoreductase</fullName>
    </submittedName>
</protein>
<comment type="caution">
    <text evidence="4">The sequence shown here is derived from an EMBL/GenBank/DDBJ whole genome shotgun (WGS) entry which is preliminary data.</text>
</comment>